<sequence length="403" mass="46318">MKGRLLVLSAFLVISSGSHQVFNSQQTLNWSAHKGNAKAQYQLANRYWQDKNRTAAHYWWQRSAKQKYSPAIESLIRAFPKANDDWLKLAVAAGDPAAKRQVAMTELTDNNISIGQWQHRWQSADEAWLKQKFALLERYQKNDNCDISIKVIAANQSAKKRYLDFLSAVKNSPFTTSNWCIGWALDEELSCTIGDERGRASCRSDKVADRTVILADKGIASADSRTLTLTPDSSEKVIQHELGHWLGFADEYAMSESLARKFCNGHYEHESLNIIVSGQAQYYSSAQVQDIYNNLPWKNEIPSWKEIAQQEGEKWRLGSSESRDIGLFKADTCNAISDKQAWRPVNVRTAMEQHNTGLWPELYLKLLRKHHINNCRVRRLYRECYLSQDKHRTKCCQKPDERT</sequence>
<feature type="signal peptide" evidence="1">
    <location>
        <begin position="1"/>
        <end position="20"/>
    </location>
</feature>
<keyword evidence="5" id="KW-1185">Reference proteome</keyword>
<feature type="chain" id="PRO_5034889854" evidence="1">
    <location>
        <begin position="21"/>
        <end position="403"/>
    </location>
</feature>
<dbReference type="Gene3D" id="1.25.40.10">
    <property type="entry name" value="Tetratricopeptide repeat domain"/>
    <property type="match status" value="1"/>
</dbReference>
<evidence type="ECO:0000313" key="4">
    <source>
        <dbReference type="Proteomes" id="UP000621390"/>
    </source>
</evidence>
<evidence type="ECO:0000313" key="3">
    <source>
        <dbReference type="EMBL" id="MBJ7315060.1"/>
    </source>
</evidence>
<dbReference type="GO" id="GO:0008237">
    <property type="term" value="F:metallopeptidase activity"/>
    <property type="evidence" value="ECO:0007669"/>
    <property type="project" value="InterPro"/>
</dbReference>
<dbReference type="SUPFAM" id="SSF81901">
    <property type="entry name" value="HCP-like"/>
    <property type="match status" value="1"/>
</dbReference>
<comment type="caution">
    <text evidence="3">The sequence shown here is derived from an EMBL/GenBank/DDBJ whole genome shotgun (WGS) entry which is preliminary data.</text>
</comment>
<keyword evidence="1" id="KW-0732">Signal</keyword>
<dbReference type="Proteomes" id="UP000655994">
    <property type="component" value="Unassembled WGS sequence"/>
</dbReference>
<name>A0A8I1KGU2_9GAMM</name>
<evidence type="ECO:0000256" key="1">
    <source>
        <dbReference type="SAM" id="SignalP"/>
    </source>
</evidence>
<dbReference type="EMBL" id="JAEMOP010000002">
    <property type="protein sequence ID" value="MBJ7315060.1"/>
    <property type="molecule type" value="Genomic_DNA"/>
</dbReference>
<evidence type="ECO:0000313" key="5">
    <source>
        <dbReference type="Proteomes" id="UP000655994"/>
    </source>
</evidence>
<gene>
    <name evidence="2" type="ORF">JHC10_08105</name>
    <name evidence="3" type="ORF">JHC11_03465</name>
</gene>
<dbReference type="EMBL" id="JAEMOS010000022">
    <property type="protein sequence ID" value="MBJ7266904.1"/>
    <property type="molecule type" value="Genomic_DNA"/>
</dbReference>
<reference evidence="3 5" key="1">
    <citation type="submission" date="2020-09" db="EMBL/GenBank/DDBJ databases">
        <title>Draft Genomes of Bacterial Isolates from North Pond Shallow Sediments.</title>
        <authorList>
            <person name="Kiel Reese B."/>
            <person name="Mullis M."/>
            <person name="Weisend R.E."/>
        </authorList>
    </citation>
    <scope>NUCLEOTIDE SEQUENCE</scope>
    <source>
        <strain evidence="3">KJE-2</strain>
        <strain evidence="2 5">KJE-3</strain>
    </source>
</reference>
<dbReference type="Gene3D" id="3.40.390.10">
    <property type="entry name" value="Collagenase (Catalytic Domain)"/>
    <property type="match status" value="1"/>
</dbReference>
<dbReference type="SUPFAM" id="SSF55486">
    <property type="entry name" value="Metalloproteases ('zincins'), catalytic domain"/>
    <property type="match status" value="1"/>
</dbReference>
<dbReference type="RefSeq" id="WP_199494429.1">
    <property type="nucleotide sequence ID" value="NZ_JAEMOO010000009.1"/>
</dbReference>
<evidence type="ECO:0000313" key="2">
    <source>
        <dbReference type="EMBL" id="MBJ7266904.1"/>
    </source>
</evidence>
<proteinExistence type="predicted"/>
<dbReference type="InterPro" id="IPR024079">
    <property type="entry name" value="MetalloPept_cat_dom_sf"/>
</dbReference>
<organism evidence="3 4">
    <name type="scientific">Idiomarina abyssalis</name>
    <dbReference type="NCBI Taxonomy" id="86102"/>
    <lineage>
        <taxon>Bacteria</taxon>
        <taxon>Pseudomonadati</taxon>
        <taxon>Pseudomonadota</taxon>
        <taxon>Gammaproteobacteria</taxon>
        <taxon>Alteromonadales</taxon>
        <taxon>Idiomarinaceae</taxon>
        <taxon>Idiomarina</taxon>
    </lineage>
</organism>
<dbReference type="AlphaFoldDB" id="A0A8I1KGU2"/>
<dbReference type="InterPro" id="IPR011990">
    <property type="entry name" value="TPR-like_helical_dom_sf"/>
</dbReference>
<dbReference type="Proteomes" id="UP000621390">
    <property type="component" value="Unassembled WGS sequence"/>
</dbReference>
<accession>A0A8I1KGU2</accession>
<protein>
    <submittedName>
        <fullName evidence="3">Sel1 repeat family protein</fullName>
    </submittedName>
</protein>